<name>A0A813KIJ4_POLGL</name>
<feature type="region of interest" description="Disordered" evidence="1">
    <location>
        <begin position="160"/>
        <end position="181"/>
    </location>
</feature>
<evidence type="ECO:0000313" key="3">
    <source>
        <dbReference type="Proteomes" id="UP000626109"/>
    </source>
</evidence>
<protein>
    <submittedName>
        <fullName evidence="2">Uncharacterized protein</fullName>
    </submittedName>
</protein>
<gene>
    <name evidence="2" type="ORF">PGLA2088_LOCUS34941</name>
</gene>
<sequence>MKHGSAVKRWELNPQTGLQRYRRAPRGKNLPSLRAASQRRALMIHWLELHLSVCEAKGGPEPILLSAKKELPSSSQQPSRRGSWTLPIFQMMPWPNPQLHPLSKCVCWARNREAATWLRFCDLNLLFSEILPGSTACVWRFACEPPFPFNGSLNRLRGLTPGDTVPPEGSKDVDANKCLAS</sequence>
<dbReference type="Proteomes" id="UP000626109">
    <property type="component" value="Unassembled WGS sequence"/>
</dbReference>
<proteinExistence type="predicted"/>
<dbReference type="EMBL" id="CAJNNW010031677">
    <property type="protein sequence ID" value="CAE8708456.1"/>
    <property type="molecule type" value="Genomic_DNA"/>
</dbReference>
<evidence type="ECO:0000256" key="1">
    <source>
        <dbReference type="SAM" id="MobiDB-lite"/>
    </source>
</evidence>
<evidence type="ECO:0000313" key="2">
    <source>
        <dbReference type="EMBL" id="CAE8708456.1"/>
    </source>
</evidence>
<reference evidence="2" key="1">
    <citation type="submission" date="2021-02" db="EMBL/GenBank/DDBJ databases">
        <authorList>
            <person name="Dougan E. K."/>
            <person name="Rhodes N."/>
            <person name="Thang M."/>
            <person name="Chan C."/>
        </authorList>
    </citation>
    <scope>NUCLEOTIDE SEQUENCE</scope>
</reference>
<accession>A0A813KIJ4</accession>
<comment type="caution">
    <text evidence="2">The sequence shown here is derived from an EMBL/GenBank/DDBJ whole genome shotgun (WGS) entry which is preliminary data.</text>
</comment>
<organism evidence="2 3">
    <name type="scientific">Polarella glacialis</name>
    <name type="common">Dinoflagellate</name>
    <dbReference type="NCBI Taxonomy" id="89957"/>
    <lineage>
        <taxon>Eukaryota</taxon>
        <taxon>Sar</taxon>
        <taxon>Alveolata</taxon>
        <taxon>Dinophyceae</taxon>
        <taxon>Suessiales</taxon>
        <taxon>Suessiaceae</taxon>
        <taxon>Polarella</taxon>
    </lineage>
</organism>
<dbReference type="AlphaFoldDB" id="A0A813KIJ4"/>